<dbReference type="PANTHER" id="PTHR10039">
    <property type="entry name" value="AMELOGENIN"/>
    <property type="match status" value="1"/>
</dbReference>
<accession>A0A9P8LD70</accession>
<feature type="domain" description="Nephrocystin 3-like N-terminal" evidence="2">
    <location>
        <begin position="13"/>
        <end position="83"/>
    </location>
</feature>
<name>A0A9P8LD70_9PEZI</name>
<comment type="caution">
    <text evidence="3">The sequence shown here is derived from an EMBL/GenBank/DDBJ whole genome shotgun (WGS) entry which is preliminary data.</text>
</comment>
<dbReference type="Pfam" id="PF24883">
    <property type="entry name" value="NPHP3_N"/>
    <property type="match status" value="1"/>
</dbReference>
<feature type="non-terminal residue" evidence="3">
    <location>
        <position position="182"/>
    </location>
</feature>
<dbReference type="InterPro" id="IPR056884">
    <property type="entry name" value="NPHP3-like_N"/>
</dbReference>
<dbReference type="EMBL" id="JAGHQM010000395">
    <property type="protein sequence ID" value="KAH0562187.1"/>
    <property type="molecule type" value="Genomic_DNA"/>
</dbReference>
<gene>
    <name evidence="3" type="ORF">GP486_003121</name>
</gene>
<dbReference type="Proteomes" id="UP000750711">
    <property type="component" value="Unassembled WGS sequence"/>
</dbReference>
<evidence type="ECO:0000313" key="4">
    <source>
        <dbReference type="Proteomes" id="UP000750711"/>
    </source>
</evidence>
<dbReference type="PANTHER" id="PTHR10039:SF14">
    <property type="entry name" value="NACHT DOMAIN-CONTAINING PROTEIN"/>
    <property type="match status" value="1"/>
</dbReference>
<dbReference type="InterPro" id="IPR027417">
    <property type="entry name" value="P-loop_NTPase"/>
</dbReference>
<proteinExistence type="predicted"/>
<sequence>LVSEDRDLQIILCDAFQLNRRNLKSSTKFAQEILSKVLRCAGPTYIIVDGLDEITELGRGETLRALLDILGHCKETRVLISSRLEDDIARILKDEAQPIRVDHKNAGCLQAYITSRAQQWLRNSCFDAQACSEVNALLAPLAAKAKGMFLYVKIVMDGVTLCYNLDFIRSELRILPESLEEA</sequence>
<dbReference type="AlphaFoldDB" id="A0A9P8LD70"/>
<reference evidence="3" key="1">
    <citation type="submission" date="2021-03" db="EMBL/GenBank/DDBJ databases">
        <title>Comparative genomics and phylogenomic investigation of the class Geoglossomycetes provide insights into ecological specialization and systematics.</title>
        <authorList>
            <person name="Melie T."/>
            <person name="Pirro S."/>
            <person name="Miller A.N."/>
            <person name="Quandt A."/>
        </authorList>
    </citation>
    <scope>NUCLEOTIDE SEQUENCE</scope>
    <source>
        <strain evidence="3">CAQ_001_2017</strain>
    </source>
</reference>
<evidence type="ECO:0000256" key="1">
    <source>
        <dbReference type="ARBA" id="ARBA00022737"/>
    </source>
</evidence>
<keyword evidence="1" id="KW-0677">Repeat</keyword>
<evidence type="ECO:0000259" key="2">
    <source>
        <dbReference type="Pfam" id="PF24883"/>
    </source>
</evidence>
<keyword evidence="4" id="KW-1185">Reference proteome</keyword>
<evidence type="ECO:0000313" key="3">
    <source>
        <dbReference type="EMBL" id="KAH0562187.1"/>
    </source>
</evidence>
<protein>
    <recommendedName>
        <fullName evidence="2">Nephrocystin 3-like N-terminal domain-containing protein</fullName>
    </recommendedName>
</protein>
<dbReference type="SUPFAM" id="SSF52540">
    <property type="entry name" value="P-loop containing nucleoside triphosphate hydrolases"/>
    <property type="match status" value="1"/>
</dbReference>
<organism evidence="3 4">
    <name type="scientific">Trichoglossum hirsutum</name>
    <dbReference type="NCBI Taxonomy" id="265104"/>
    <lineage>
        <taxon>Eukaryota</taxon>
        <taxon>Fungi</taxon>
        <taxon>Dikarya</taxon>
        <taxon>Ascomycota</taxon>
        <taxon>Pezizomycotina</taxon>
        <taxon>Geoglossomycetes</taxon>
        <taxon>Geoglossales</taxon>
        <taxon>Geoglossaceae</taxon>
        <taxon>Trichoglossum</taxon>
    </lineage>
</organism>